<feature type="region of interest" description="Disordered" evidence="1">
    <location>
        <begin position="60"/>
        <end position="84"/>
    </location>
</feature>
<name>A0AAD7WUD8_9TELE</name>
<evidence type="ECO:0000313" key="3">
    <source>
        <dbReference type="Proteomes" id="UP001221898"/>
    </source>
</evidence>
<dbReference type="EMBL" id="JAINUG010000031">
    <property type="protein sequence ID" value="KAJ8409365.1"/>
    <property type="molecule type" value="Genomic_DNA"/>
</dbReference>
<sequence>MTFLQDATGISDWTAKRRGGGSSCAAVPGVYSADRGAYTRKGGLLLNQKKGVSDYKGPYQAAGAGGLGGRDGKGTAGEKREAFL</sequence>
<feature type="compositionally biased region" description="Basic and acidic residues" evidence="1">
    <location>
        <begin position="70"/>
        <end position="84"/>
    </location>
</feature>
<protein>
    <submittedName>
        <fullName evidence="2">Uncharacterized protein</fullName>
    </submittedName>
</protein>
<dbReference type="Proteomes" id="UP001221898">
    <property type="component" value="Unassembled WGS sequence"/>
</dbReference>
<reference evidence="2" key="1">
    <citation type="journal article" date="2023" name="Science">
        <title>Genome structures resolve the early diversification of teleost fishes.</title>
        <authorList>
            <person name="Parey E."/>
            <person name="Louis A."/>
            <person name="Montfort J."/>
            <person name="Bouchez O."/>
            <person name="Roques C."/>
            <person name="Iampietro C."/>
            <person name="Lluch J."/>
            <person name="Castinel A."/>
            <person name="Donnadieu C."/>
            <person name="Desvignes T."/>
            <person name="Floi Bucao C."/>
            <person name="Jouanno E."/>
            <person name="Wen M."/>
            <person name="Mejri S."/>
            <person name="Dirks R."/>
            <person name="Jansen H."/>
            <person name="Henkel C."/>
            <person name="Chen W.J."/>
            <person name="Zahm M."/>
            <person name="Cabau C."/>
            <person name="Klopp C."/>
            <person name="Thompson A.W."/>
            <person name="Robinson-Rechavi M."/>
            <person name="Braasch I."/>
            <person name="Lecointre G."/>
            <person name="Bobe J."/>
            <person name="Postlethwait J.H."/>
            <person name="Berthelot C."/>
            <person name="Roest Crollius H."/>
            <person name="Guiguen Y."/>
        </authorList>
    </citation>
    <scope>NUCLEOTIDE SEQUENCE</scope>
    <source>
        <strain evidence="2">NC1722</strain>
    </source>
</reference>
<accession>A0AAD7WUD8</accession>
<keyword evidence="3" id="KW-1185">Reference proteome</keyword>
<evidence type="ECO:0000313" key="2">
    <source>
        <dbReference type="EMBL" id="KAJ8409365.1"/>
    </source>
</evidence>
<organism evidence="2 3">
    <name type="scientific">Aldrovandia affinis</name>
    <dbReference type="NCBI Taxonomy" id="143900"/>
    <lineage>
        <taxon>Eukaryota</taxon>
        <taxon>Metazoa</taxon>
        <taxon>Chordata</taxon>
        <taxon>Craniata</taxon>
        <taxon>Vertebrata</taxon>
        <taxon>Euteleostomi</taxon>
        <taxon>Actinopterygii</taxon>
        <taxon>Neopterygii</taxon>
        <taxon>Teleostei</taxon>
        <taxon>Notacanthiformes</taxon>
        <taxon>Halosauridae</taxon>
        <taxon>Aldrovandia</taxon>
    </lineage>
</organism>
<comment type="caution">
    <text evidence="2">The sequence shown here is derived from an EMBL/GenBank/DDBJ whole genome shotgun (WGS) entry which is preliminary data.</text>
</comment>
<proteinExistence type="predicted"/>
<evidence type="ECO:0000256" key="1">
    <source>
        <dbReference type="SAM" id="MobiDB-lite"/>
    </source>
</evidence>
<dbReference type="AlphaFoldDB" id="A0AAD7WUD8"/>
<gene>
    <name evidence="2" type="ORF">AAFF_G00235630</name>
</gene>